<gene>
    <name evidence="2" type="ORF">PCON_12569</name>
</gene>
<keyword evidence="3" id="KW-1185">Reference proteome</keyword>
<reference evidence="2 3" key="1">
    <citation type="journal article" date="2013" name="PLoS Genet.">
        <title>The genome and development-dependent transcriptomes of Pyronema confluens: a window into fungal evolution.</title>
        <authorList>
            <person name="Traeger S."/>
            <person name="Altegoer F."/>
            <person name="Freitag M."/>
            <person name="Gabaldon T."/>
            <person name="Kempken F."/>
            <person name="Kumar A."/>
            <person name="Marcet-Houben M."/>
            <person name="Poggeler S."/>
            <person name="Stajich J.E."/>
            <person name="Nowrousian M."/>
        </authorList>
    </citation>
    <scope>NUCLEOTIDE SEQUENCE [LARGE SCALE GENOMIC DNA]</scope>
    <source>
        <strain evidence="3">CBS 100304</strain>
        <tissue evidence="2">Vegetative mycelium</tissue>
    </source>
</reference>
<evidence type="ECO:0000313" key="3">
    <source>
        <dbReference type="Proteomes" id="UP000018144"/>
    </source>
</evidence>
<dbReference type="Proteomes" id="UP000018144">
    <property type="component" value="Unassembled WGS sequence"/>
</dbReference>
<feature type="region of interest" description="Disordered" evidence="1">
    <location>
        <begin position="62"/>
        <end position="92"/>
    </location>
</feature>
<evidence type="ECO:0000256" key="1">
    <source>
        <dbReference type="SAM" id="MobiDB-lite"/>
    </source>
</evidence>
<dbReference type="EMBL" id="HF935734">
    <property type="protein sequence ID" value="CCX32231.1"/>
    <property type="molecule type" value="Genomic_DNA"/>
</dbReference>
<sequence>MRLLSMRKHGWLCLMQRTSCESPTFARRSSAVVKLSSRCKIKKITPTVIFFPILNPRPVLSKTKSTQPAFHHRPAAKNVSDSDPNLQPPPHSSLRLRHPFLFPLQFPNPQPHDRSAHLFPRGINYLSRHLLSLPCPGIYLPQHPTPQHRPPTHRRP</sequence>
<proteinExistence type="predicted"/>
<protein>
    <submittedName>
        <fullName evidence="2">Uncharacterized protein</fullName>
    </submittedName>
</protein>
<accession>U4LV53</accession>
<organism evidence="2 3">
    <name type="scientific">Pyronema omphalodes (strain CBS 100304)</name>
    <name type="common">Pyronema confluens</name>
    <dbReference type="NCBI Taxonomy" id="1076935"/>
    <lineage>
        <taxon>Eukaryota</taxon>
        <taxon>Fungi</taxon>
        <taxon>Dikarya</taxon>
        <taxon>Ascomycota</taxon>
        <taxon>Pezizomycotina</taxon>
        <taxon>Pezizomycetes</taxon>
        <taxon>Pezizales</taxon>
        <taxon>Pyronemataceae</taxon>
        <taxon>Pyronema</taxon>
    </lineage>
</organism>
<dbReference type="AlphaFoldDB" id="U4LV53"/>
<name>U4LV53_PYROM</name>
<evidence type="ECO:0000313" key="2">
    <source>
        <dbReference type="EMBL" id="CCX32231.1"/>
    </source>
</evidence>